<sequence length="54" mass="6364">MLRTLPAQPIRTASGLREFEDSRVKLRALELKVNPIEDEFYREHLQSLVTRRPS</sequence>
<keyword evidence="2" id="KW-1185">Reference proteome</keyword>
<comment type="caution">
    <text evidence="1">The sequence shown here is derived from an EMBL/GenBank/DDBJ whole genome shotgun (WGS) entry which is preliminary data.</text>
</comment>
<evidence type="ECO:0000313" key="1">
    <source>
        <dbReference type="EMBL" id="GAA4682515.1"/>
    </source>
</evidence>
<organism evidence="1 2">
    <name type="scientific">Frondihabitans cladoniiphilus</name>
    <dbReference type="NCBI Taxonomy" id="715785"/>
    <lineage>
        <taxon>Bacteria</taxon>
        <taxon>Bacillati</taxon>
        <taxon>Actinomycetota</taxon>
        <taxon>Actinomycetes</taxon>
        <taxon>Micrococcales</taxon>
        <taxon>Microbacteriaceae</taxon>
        <taxon>Frondihabitans</taxon>
    </lineage>
</organism>
<reference evidence="2" key="1">
    <citation type="journal article" date="2019" name="Int. J. Syst. Evol. Microbiol.">
        <title>The Global Catalogue of Microorganisms (GCM) 10K type strain sequencing project: providing services to taxonomists for standard genome sequencing and annotation.</title>
        <authorList>
            <consortium name="The Broad Institute Genomics Platform"/>
            <consortium name="The Broad Institute Genome Sequencing Center for Infectious Disease"/>
            <person name="Wu L."/>
            <person name="Ma J."/>
        </authorList>
    </citation>
    <scope>NUCLEOTIDE SEQUENCE [LARGE SCALE GENOMIC DNA]</scope>
    <source>
        <strain evidence="2">JCM 18956</strain>
    </source>
</reference>
<gene>
    <name evidence="1" type="ORF">GCM10025780_30040</name>
</gene>
<name>A0ABP8W7G3_9MICO</name>
<accession>A0ABP8W7G3</accession>
<proteinExistence type="predicted"/>
<protein>
    <submittedName>
        <fullName evidence="1">Uncharacterized protein</fullName>
    </submittedName>
</protein>
<dbReference type="EMBL" id="BAABLM010000007">
    <property type="protein sequence ID" value="GAA4682515.1"/>
    <property type="molecule type" value="Genomic_DNA"/>
</dbReference>
<dbReference type="Proteomes" id="UP001501295">
    <property type="component" value="Unassembled WGS sequence"/>
</dbReference>
<evidence type="ECO:0000313" key="2">
    <source>
        <dbReference type="Proteomes" id="UP001501295"/>
    </source>
</evidence>